<evidence type="ECO:0000259" key="3">
    <source>
        <dbReference type="Pfam" id="PF08669"/>
    </source>
</evidence>
<dbReference type="SUPFAM" id="SSF103025">
    <property type="entry name" value="Folate-binding domain"/>
    <property type="match status" value="1"/>
</dbReference>
<dbReference type="InterPro" id="IPR006222">
    <property type="entry name" value="GCVT_N"/>
</dbReference>
<name>A0A930VLH6_9ACTN</name>
<keyword evidence="4" id="KW-0808">Transferase</keyword>
<comment type="caution">
    <text evidence="4">The sequence shown here is derived from an EMBL/GenBank/DDBJ whole genome shotgun (WGS) entry which is preliminary data.</text>
</comment>
<dbReference type="InterPro" id="IPR027266">
    <property type="entry name" value="TrmE/GcvT-like"/>
</dbReference>
<dbReference type="InterPro" id="IPR013977">
    <property type="entry name" value="GcvT_C"/>
</dbReference>
<dbReference type="Pfam" id="PF08669">
    <property type="entry name" value="GCV_T_C"/>
    <property type="match status" value="1"/>
</dbReference>
<keyword evidence="5" id="KW-1185">Reference proteome</keyword>
<protein>
    <submittedName>
        <fullName evidence="4">Aminomethyl transferase family protein</fullName>
    </submittedName>
</protein>
<dbReference type="Pfam" id="PF01571">
    <property type="entry name" value="GCV_T"/>
    <property type="match status" value="1"/>
</dbReference>
<dbReference type="Gene3D" id="3.30.1360.120">
    <property type="entry name" value="Probable tRNA modification gtpase trme, domain 1"/>
    <property type="match status" value="1"/>
</dbReference>
<sequence>MIRTTPFHERLTELNDQQLYTHWSGYLSALRFSHAPKHEYFAVRNAVGIFDTSPLFKYRITGPEALDFLSGVVVRDLSVLRPGRAAYTLWCDDRGFVMEDGVVFMQSDNELLMTAARPLLSWLTSHEHGRRVVVEDVTDDYAMLAVQGLRSRDVLAGLVPEVTELPYFGQAEGKLASVPVTVSRTGFTGDLGFELMVAAADALTVLDAVLEAGAPHLMRPFGEEALMTLRIEAGLPLTGVEWHDSRTAWTDHDRVTPKELGQGWMLKGVRDGSRRFIGSEAIRRELVDGTSRWATTGIVVDWQAWNRLHRDNGELPTFDEQALGWEQWLRTEDDTQVGYVTSFCYSPVLQRHIGIARVRPELATAGTTLHMETTLHHSTHMVAVETTSMPFFNPARKTAK</sequence>
<evidence type="ECO:0000313" key="5">
    <source>
        <dbReference type="Proteomes" id="UP000660668"/>
    </source>
</evidence>
<dbReference type="InterPro" id="IPR029043">
    <property type="entry name" value="GcvT/YgfZ_C"/>
</dbReference>
<dbReference type="PANTHER" id="PTHR43757:SF2">
    <property type="entry name" value="AMINOMETHYLTRANSFERASE, MITOCHONDRIAL"/>
    <property type="match status" value="1"/>
</dbReference>
<gene>
    <name evidence="4" type="ORF">ISU10_03445</name>
</gene>
<dbReference type="InterPro" id="IPR028896">
    <property type="entry name" value="GcvT/YgfZ/DmdA"/>
</dbReference>
<dbReference type="SUPFAM" id="SSF101790">
    <property type="entry name" value="Aminomethyltransferase beta-barrel domain"/>
    <property type="match status" value="1"/>
</dbReference>
<dbReference type="GO" id="GO:0016740">
    <property type="term" value="F:transferase activity"/>
    <property type="evidence" value="ECO:0007669"/>
    <property type="project" value="UniProtKB-KW"/>
</dbReference>
<dbReference type="PIRSF" id="PIRSF006487">
    <property type="entry name" value="GcvT"/>
    <property type="match status" value="1"/>
</dbReference>
<accession>A0A930VLH6</accession>
<evidence type="ECO:0000256" key="1">
    <source>
        <dbReference type="PIRSR" id="PIRSR006487-1"/>
    </source>
</evidence>
<dbReference type="EMBL" id="JADKPO010000003">
    <property type="protein sequence ID" value="MBF4766821.1"/>
    <property type="molecule type" value="Genomic_DNA"/>
</dbReference>
<organism evidence="4 5">
    <name type="scientific">Nocardioides agariphilus</name>
    <dbReference type="NCBI Taxonomy" id="433664"/>
    <lineage>
        <taxon>Bacteria</taxon>
        <taxon>Bacillati</taxon>
        <taxon>Actinomycetota</taxon>
        <taxon>Actinomycetes</taxon>
        <taxon>Propionibacteriales</taxon>
        <taxon>Nocardioidaceae</taxon>
        <taxon>Nocardioides</taxon>
    </lineage>
</organism>
<dbReference type="Proteomes" id="UP000660668">
    <property type="component" value="Unassembled WGS sequence"/>
</dbReference>
<proteinExistence type="predicted"/>
<dbReference type="AlphaFoldDB" id="A0A930VLH6"/>
<feature type="binding site" evidence="1">
    <location>
        <position position="194"/>
    </location>
    <ligand>
        <name>substrate</name>
    </ligand>
</feature>
<evidence type="ECO:0000313" key="4">
    <source>
        <dbReference type="EMBL" id="MBF4766821.1"/>
    </source>
</evidence>
<dbReference type="RefSeq" id="WP_194694968.1">
    <property type="nucleotide sequence ID" value="NZ_JADKPO010000003.1"/>
</dbReference>
<feature type="domain" description="Aminomethyltransferase C-terminal" evidence="3">
    <location>
        <begin position="331"/>
        <end position="392"/>
    </location>
</feature>
<dbReference type="PANTHER" id="PTHR43757">
    <property type="entry name" value="AMINOMETHYLTRANSFERASE"/>
    <property type="match status" value="1"/>
</dbReference>
<reference evidence="4" key="1">
    <citation type="submission" date="2020-11" db="EMBL/GenBank/DDBJ databases">
        <title>Nocardioides cynanchi sp. nov., isolated from soil of rhizosphere of Cynanchum wilfordii.</title>
        <authorList>
            <person name="Lee J.-S."/>
            <person name="Suh M.K."/>
            <person name="Kim J.-S."/>
        </authorList>
    </citation>
    <scope>NUCLEOTIDE SEQUENCE</scope>
    <source>
        <strain evidence="4">KCTC 19276</strain>
    </source>
</reference>
<evidence type="ECO:0000259" key="2">
    <source>
        <dbReference type="Pfam" id="PF01571"/>
    </source>
</evidence>
<feature type="domain" description="GCVT N-terminal" evidence="2">
    <location>
        <begin position="26"/>
        <end position="247"/>
    </location>
</feature>